<evidence type="ECO:0000313" key="1">
    <source>
        <dbReference type="EMBL" id="GAG76734.1"/>
    </source>
</evidence>
<proteinExistence type="predicted"/>
<dbReference type="EMBL" id="BART01016025">
    <property type="protein sequence ID" value="GAG76734.1"/>
    <property type="molecule type" value="Genomic_DNA"/>
</dbReference>
<protein>
    <submittedName>
        <fullName evidence="1">Uncharacterized protein</fullName>
    </submittedName>
</protein>
<feature type="non-terminal residue" evidence="1">
    <location>
        <position position="1"/>
    </location>
</feature>
<name>X1A4N4_9ZZZZ</name>
<organism evidence="1">
    <name type="scientific">marine sediment metagenome</name>
    <dbReference type="NCBI Taxonomy" id="412755"/>
    <lineage>
        <taxon>unclassified sequences</taxon>
        <taxon>metagenomes</taxon>
        <taxon>ecological metagenomes</taxon>
    </lineage>
</organism>
<gene>
    <name evidence="1" type="ORF">S01H4_30958</name>
</gene>
<comment type="caution">
    <text evidence="1">The sequence shown here is derived from an EMBL/GenBank/DDBJ whole genome shotgun (WGS) entry which is preliminary data.</text>
</comment>
<accession>X1A4N4</accession>
<reference evidence="1" key="1">
    <citation type="journal article" date="2014" name="Front. Microbiol.">
        <title>High frequency of phylogenetically diverse reductive dehalogenase-homologous genes in deep subseafloor sedimentary metagenomes.</title>
        <authorList>
            <person name="Kawai M."/>
            <person name="Futagami T."/>
            <person name="Toyoda A."/>
            <person name="Takaki Y."/>
            <person name="Nishi S."/>
            <person name="Hori S."/>
            <person name="Arai W."/>
            <person name="Tsubouchi T."/>
            <person name="Morono Y."/>
            <person name="Uchiyama I."/>
            <person name="Ito T."/>
            <person name="Fujiyama A."/>
            <person name="Inagaki F."/>
            <person name="Takami H."/>
        </authorList>
    </citation>
    <scope>NUCLEOTIDE SEQUENCE</scope>
    <source>
        <strain evidence="1">Expedition CK06-06</strain>
    </source>
</reference>
<dbReference type="AlphaFoldDB" id="X1A4N4"/>
<sequence length="123" mass="14289">PSSYIDSVIHEAITIKADRVKVPSIQDLGGWLKSGFIDEKYYVEKMRLIGYQDADIQIYLSVISEGMETTKRKFLPLKTYQRWWTEKIISTEKLEEILVQMGLTSEDIEKIIGELESKRNESD</sequence>